<dbReference type="STRING" id="1095630.A0A2J6SUA1"/>
<comment type="similarity">
    <text evidence="5">Belongs to the SAT4 family.</text>
</comment>
<evidence type="ECO:0000256" key="5">
    <source>
        <dbReference type="ARBA" id="ARBA00038359"/>
    </source>
</evidence>
<feature type="domain" description="Rhodopsin" evidence="8">
    <location>
        <begin position="35"/>
        <end position="276"/>
    </location>
</feature>
<dbReference type="RefSeq" id="XP_024731256.1">
    <property type="nucleotide sequence ID" value="XM_024870433.1"/>
</dbReference>
<evidence type="ECO:0000256" key="1">
    <source>
        <dbReference type="ARBA" id="ARBA00004141"/>
    </source>
</evidence>
<feature type="transmembrane region" description="Helical" evidence="7">
    <location>
        <begin position="20"/>
        <end position="39"/>
    </location>
</feature>
<feature type="transmembrane region" description="Helical" evidence="7">
    <location>
        <begin position="250"/>
        <end position="270"/>
    </location>
</feature>
<evidence type="ECO:0000259" key="8">
    <source>
        <dbReference type="Pfam" id="PF20684"/>
    </source>
</evidence>
<evidence type="ECO:0000313" key="9">
    <source>
        <dbReference type="EMBL" id="PMD54352.1"/>
    </source>
</evidence>
<evidence type="ECO:0000313" key="10">
    <source>
        <dbReference type="Proteomes" id="UP000235371"/>
    </source>
</evidence>
<feature type="transmembrane region" description="Helical" evidence="7">
    <location>
        <begin position="51"/>
        <end position="73"/>
    </location>
</feature>
<gene>
    <name evidence="9" type="ORF">K444DRAFT_128212</name>
</gene>
<evidence type="ECO:0000256" key="7">
    <source>
        <dbReference type="SAM" id="Phobius"/>
    </source>
</evidence>
<evidence type="ECO:0000256" key="3">
    <source>
        <dbReference type="ARBA" id="ARBA00022989"/>
    </source>
</evidence>
<keyword evidence="3 7" id="KW-1133">Transmembrane helix</keyword>
<dbReference type="GeneID" id="36578515"/>
<protein>
    <recommendedName>
        <fullName evidence="8">Rhodopsin domain-containing protein</fullName>
    </recommendedName>
</protein>
<feature type="transmembrane region" description="Helical" evidence="7">
    <location>
        <begin position="129"/>
        <end position="150"/>
    </location>
</feature>
<dbReference type="PANTHER" id="PTHR33048:SF146">
    <property type="entry name" value="INTEGRAL MEMBRANE PROTEIN"/>
    <property type="match status" value="1"/>
</dbReference>
<dbReference type="EMBL" id="KZ613865">
    <property type="protein sequence ID" value="PMD54352.1"/>
    <property type="molecule type" value="Genomic_DNA"/>
</dbReference>
<dbReference type="AlphaFoldDB" id="A0A2J6SUA1"/>
<feature type="transmembrane region" description="Helical" evidence="7">
    <location>
        <begin position="93"/>
        <end position="117"/>
    </location>
</feature>
<keyword evidence="10" id="KW-1185">Reference proteome</keyword>
<dbReference type="PANTHER" id="PTHR33048">
    <property type="entry name" value="PTH11-LIKE INTEGRAL MEMBRANE PROTEIN (AFU_ORTHOLOGUE AFUA_5G11245)"/>
    <property type="match status" value="1"/>
</dbReference>
<proteinExistence type="inferred from homology"/>
<dbReference type="GO" id="GO:0016020">
    <property type="term" value="C:membrane"/>
    <property type="evidence" value="ECO:0007669"/>
    <property type="project" value="UniProtKB-SubCell"/>
</dbReference>
<feature type="transmembrane region" description="Helical" evidence="7">
    <location>
        <begin position="215"/>
        <end position="238"/>
    </location>
</feature>
<dbReference type="InParanoid" id="A0A2J6SUA1"/>
<reference evidence="9 10" key="1">
    <citation type="submission" date="2016-04" db="EMBL/GenBank/DDBJ databases">
        <title>A degradative enzymes factory behind the ericoid mycorrhizal symbiosis.</title>
        <authorList>
            <consortium name="DOE Joint Genome Institute"/>
            <person name="Martino E."/>
            <person name="Morin E."/>
            <person name="Grelet G."/>
            <person name="Kuo A."/>
            <person name="Kohler A."/>
            <person name="Daghino S."/>
            <person name="Barry K."/>
            <person name="Choi C."/>
            <person name="Cichocki N."/>
            <person name="Clum A."/>
            <person name="Copeland A."/>
            <person name="Hainaut M."/>
            <person name="Haridas S."/>
            <person name="Labutti K."/>
            <person name="Lindquist E."/>
            <person name="Lipzen A."/>
            <person name="Khouja H.-R."/>
            <person name="Murat C."/>
            <person name="Ohm R."/>
            <person name="Olson A."/>
            <person name="Spatafora J."/>
            <person name="Veneault-Fourrey C."/>
            <person name="Henrissat B."/>
            <person name="Grigoriev I."/>
            <person name="Martin F."/>
            <person name="Perotto S."/>
        </authorList>
    </citation>
    <scope>NUCLEOTIDE SEQUENCE [LARGE SCALE GENOMIC DNA]</scope>
    <source>
        <strain evidence="9 10">E</strain>
    </source>
</reference>
<evidence type="ECO:0000256" key="2">
    <source>
        <dbReference type="ARBA" id="ARBA00022692"/>
    </source>
</evidence>
<accession>A0A2J6SUA1</accession>
<organism evidence="9 10">
    <name type="scientific">Hyaloscypha bicolor E</name>
    <dbReference type="NCBI Taxonomy" id="1095630"/>
    <lineage>
        <taxon>Eukaryota</taxon>
        <taxon>Fungi</taxon>
        <taxon>Dikarya</taxon>
        <taxon>Ascomycota</taxon>
        <taxon>Pezizomycotina</taxon>
        <taxon>Leotiomycetes</taxon>
        <taxon>Helotiales</taxon>
        <taxon>Hyaloscyphaceae</taxon>
        <taxon>Hyaloscypha</taxon>
        <taxon>Hyaloscypha bicolor</taxon>
    </lineage>
</organism>
<keyword evidence="2 7" id="KW-0812">Transmembrane</keyword>
<comment type="subcellular location">
    <subcellularLocation>
        <location evidence="1">Membrane</location>
        <topology evidence="1">Multi-pass membrane protein</topology>
    </subcellularLocation>
</comment>
<dbReference type="InterPro" id="IPR049326">
    <property type="entry name" value="Rhodopsin_dom_fungi"/>
</dbReference>
<feature type="region of interest" description="Disordered" evidence="6">
    <location>
        <begin position="354"/>
        <end position="376"/>
    </location>
</feature>
<feature type="transmembrane region" description="Helical" evidence="7">
    <location>
        <begin position="179"/>
        <end position="203"/>
    </location>
</feature>
<keyword evidence="4 7" id="KW-0472">Membrane</keyword>
<name>A0A2J6SUA1_9HELO</name>
<evidence type="ECO:0000256" key="6">
    <source>
        <dbReference type="SAM" id="MobiDB-lite"/>
    </source>
</evidence>
<dbReference type="Proteomes" id="UP000235371">
    <property type="component" value="Unassembled WGS sequence"/>
</dbReference>
<dbReference type="OrthoDB" id="5429740at2759"/>
<sequence length="376" mass="41590">MSDIPRPDGPDINIGGSMMRTIWVLTGISILVVGLRLYAQFVSRHLDLGDAIMTLSMICGVLLCSMLTTQHHYGLGRHFFYLSPTQRVLAIKFNFLGQAFGIMGPAFGRMASCLLMLKLFGTKQRLRQLLWFIFWESLVVNAITLILVFVQCKDVQSLWDPAGHPPVCWSPKVQEYTGFVQGALNSATDLALTILPATIFWTLQINMRLKLGLGFLLSLSIFAFIACIIKTVLLQSLGEREDFTFNTVPFFTWVIAEITLVNIAASVPLIRPLFKRPSTHAGNTSYEMNNRYALTNKGSRLRSRDVESGKHSIDNTSEENILPIEGVTVARGGSGVEVDKNGIMLSTSYVVSYNENGKKDGMPGKKVRGLPGASPH</sequence>
<dbReference type="Pfam" id="PF20684">
    <property type="entry name" value="Fung_rhodopsin"/>
    <property type="match status" value="1"/>
</dbReference>
<dbReference type="InterPro" id="IPR052337">
    <property type="entry name" value="SAT4-like"/>
</dbReference>
<evidence type="ECO:0000256" key="4">
    <source>
        <dbReference type="ARBA" id="ARBA00023136"/>
    </source>
</evidence>